<dbReference type="Pfam" id="PF02016">
    <property type="entry name" value="Peptidase_S66"/>
    <property type="match status" value="1"/>
</dbReference>
<keyword evidence="10" id="KW-1185">Reference proteome</keyword>
<feature type="active site" description="Nucleophile" evidence="6">
    <location>
        <position position="110"/>
    </location>
</feature>
<dbReference type="InterPro" id="IPR027461">
    <property type="entry name" value="Carboxypeptidase_A_C_sf"/>
</dbReference>
<protein>
    <submittedName>
        <fullName evidence="9">LD-carboxypeptidase</fullName>
    </submittedName>
</protein>
<evidence type="ECO:0000256" key="3">
    <source>
        <dbReference type="ARBA" id="ARBA00022670"/>
    </source>
</evidence>
<accession>A0A264W1D1</accession>
<dbReference type="SUPFAM" id="SSF141986">
    <property type="entry name" value="LD-carboxypeptidase A C-terminal domain-like"/>
    <property type="match status" value="1"/>
</dbReference>
<dbReference type="Gene3D" id="3.50.30.60">
    <property type="entry name" value="LD-carboxypeptidase A C-terminal domain-like"/>
    <property type="match status" value="1"/>
</dbReference>
<reference evidence="9 10" key="1">
    <citation type="submission" date="2017-07" db="EMBL/GenBank/DDBJ databases">
        <title>Tetzosporium hominis gen.nov. sp.nov.</title>
        <authorList>
            <person name="Tetz G."/>
            <person name="Tetz V."/>
        </authorList>
    </citation>
    <scope>NUCLEOTIDE SEQUENCE [LARGE SCALE GENOMIC DNA]</scope>
    <source>
        <strain evidence="9 10">VT-49</strain>
    </source>
</reference>
<comment type="similarity">
    <text evidence="1">Belongs to the peptidase S66 family.</text>
</comment>
<dbReference type="Pfam" id="PF17676">
    <property type="entry name" value="Peptidase_S66C"/>
    <property type="match status" value="1"/>
</dbReference>
<feature type="domain" description="LD-carboxypeptidase N-terminal" evidence="7">
    <location>
        <begin position="14"/>
        <end position="130"/>
    </location>
</feature>
<dbReference type="EMBL" id="NOKQ01000252">
    <property type="protein sequence ID" value="OZS77389.1"/>
    <property type="molecule type" value="Genomic_DNA"/>
</dbReference>
<evidence type="ECO:0000259" key="8">
    <source>
        <dbReference type="Pfam" id="PF17676"/>
    </source>
</evidence>
<evidence type="ECO:0000313" key="10">
    <source>
        <dbReference type="Proteomes" id="UP000217065"/>
    </source>
</evidence>
<keyword evidence="4" id="KW-0378">Hydrolase</keyword>
<comment type="caution">
    <text evidence="9">The sequence shown here is derived from an EMBL/GenBank/DDBJ whole genome shotgun (WGS) entry which is preliminary data.</text>
</comment>
<dbReference type="AlphaFoldDB" id="A0A264W1D1"/>
<dbReference type="InterPro" id="IPR003507">
    <property type="entry name" value="S66_fam"/>
</dbReference>
<dbReference type="GO" id="GO:0004180">
    <property type="term" value="F:carboxypeptidase activity"/>
    <property type="evidence" value="ECO:0007669"/>
    <property type="project" value="UniProtKB-KW"/>
</dbReference>
<dbReference type="InterPro" id="IPR029062">
    <property type="entry name" value="Class_I_gatase-like"/>
</dbReference>
<dbReference type="GO" id="GO:0006508">
    <property type="term" value="P:proteolysis"/>
    <property type="evidence" value="ECO:0007669"/>
    <property type="project" value="UniProtKB-KW"/>
</dbReference>
<evidence type="ECO:0000256" key="1">
    <source>
        <dbReference type="ARBA" id="ARBA00010233"/>
    </source>
</evidence>
<keyword evidence="2 9" id="KW-0121">Carboxypeptidase</keyword>
<proteinExistence type="inferred from homology"/>
<dbReference type="SUPFAM" id="SSF52317">
    <property type="entry name" value="Class I glutamine amidotransferase-like"/>
    <property type="match status" value="1"/>
</dbReference>
<evidence type="ECO:0000256" key="5">
    <source>
        <dbReference type="ARBA" id="ARBA00022825"/>
    </source>
</evidence>
<dbReference type="PANTHER" id="PTHR30237">
    <property type="entry name" value="MURAMOYLTETRAPEPTIDE CARBOXYPEPTIDASE"/>
    <property type="match status" value="1"/>
</dbReference>
<feature type="domain" description="LD-carboxypeptidase C-terminal" evidence="8">
    <location>
        <begin position="177"/>
        <end position="293"/>
    </location>
</feature>
<evidence type="ECO:0000256" key="4">
    <source>
        <dbReference type="ARBA" id="ARBA00022801"/>
    </source>
</evidence>
<dbReference type="PANTHER" id="PTHR30237:SF2">
    <property type="entry name" value="MUREIN TETRAPEPTIDE CARBOXYPEPTIDASE"/>
    <property type="match status" value="1"/>
</dbReference>
<evidence type="ECO:0000313" key="9">
    <source>
        <dbReference type="EMBL" id="OZS77389.1"/>
    </source>
</evidence>
<dbReference type="Gene3D" id="3.40.50.10740">
    <property type="entry name" value="Class I glutamine amidotransferase-like"/>
    <property type="match status" value="1"/>
</dbReference>
<keyword evidence="5" id="KW-0720">Serine protease</keyword>
<dbReference type="PIRSF" id="PIRSF028757">
    <property type="entry name" value="LD-carboxypeptidase"/>
    <property type="match status" value="1"/>
</dbReference>
<evidence type="ECO:0000256" key="6">
    <source>
        <dbReference type="PIRSR" id="PIRSR028757-1"/>
    </source>
</evidence>
<organism evidence="9 10">
    <name type="scientific">Tetzosporium hominis</name>
    <dbReference type="NCBI Taxonomy" id="2020506"/>
    <lineage>
        <taxon>Bacteria</taxon>
        <taxon>Bacillati</taxon>
        <taxon>Bacillota</taxon>
        <taxon>Bacilli</taxon>
        <taxon>Bacillales</taxon>
        <taxon>Caryophanaceae</taxon>
        <taxon>Tetzosporium</taxon>
    </lineage>
</organism>
<feature type="active site" description="Charge relay system" evidence="6">
    <location>
        <position position="278"/>
    </location>
</feature>
<dbReference type="Proteomes" id="UP000217065">
    <property type="component" value="Unassembled WGS sequence"/>
</dbReference>
<dbReference type="CDD" id="cd07025">
    <property type="entry name" value="Peptidase_S66"/>
    <property type="match status" value="1"/>
</dbReference>
<dbReference type="InterPro" id="IPR040921">
    <property type="entry name" value="Peptidase_S66C"/>
</dbReference>
<dbReference type="OrthoDB" id="9807329at2"/>
<dbReference type="InterPro" id="IPR027478">
    <property type="entry name" value="LdcA_N"/>
</dbReference>
<name>A0A264W1D1_9BACL</name>
<evidence type="ECO:0000256" key="2">
    <source>
        <dbReference type="ARBA" id="ARBA00022645"/>
    </source>
</evidence>
<evidence type="ECO:0000259" key="7">
    <source>
        <dbReference type="Pfam" id="PF02016"/>
    </source>
</evidence>
<dbReference type="GO" id="GO:0008236">
    <property type="term" value="F:serine-type peptidase activity"/>
    <property type="evidence" value="ECO:0007669"/>
    <property type="project" value="UniProtKB-KW"/>
</dbReference>
<keyword evidence="3" id="KW-0645">Protease</keyword>
<dbReference type="RefSeq" id="WP_094943873.1">
    <property type="nucleotide sequence ID" value="NZ_NOKQ01000252.1"/>
</dbReference>
<feature type="active site" description="Charge relay system" evidence="6">
    <location>
        <position position="208"/>
    </location>
</feature>
<sequence>MRMRPNRLQQGDTVAVIAPSSPPNLENLKRALPFLEELGLKVKMGKHVENVYGYLAGTDDERLEDLHNALRDPEVKGIICAGGGFGAARYAERIDAELMKDNPKVLWGYSDITILHTVFGKFADMVTFHGPMLASDVGTDNFQELSRNQFYQLFGPKELHYTEDIAPLHVWHGGVAEGMIVGGNLSLLVNSLGTEYEIDTKGKLLFIEDIDEEPYRVDGLLNQLRQAGKLDDAAGIVVGDFAKAEPKKRKTSLTLDQVLEHYVGRLEKPVVSGFKIGHCEPHFAIPLGVEAKLDADAKTLTLQPGVQ</sequence>
<dbReference type="InterPro" id="IPR040449">
    <property type="entry name" value="Peptidase_S66_N"/>
</dbReference>
<gene>
    <name evidence="9" type="ORF">CF394_11710</name>
</gene>